<reference evidence="2 3" key="1">
    <citation type="journal article" date="2019" name="Int. J. Syst. Evol. Microbiol.">
        <title>The Global Catalogue of Microorganisms (GCM) 10K type strain sequencing project: providing services to taxonomists for standard genome sequencing and annotation.</title>
        <authorList>
            <consortium name="The Broad Institute Genomics Platform"/>
            <consortium name="The Broad Institute Genome Sequencing Center for Infectious Disease"/>
            <person name="Wu L."/>
            <person name="Ma J."/>
        </authorList>
    </citation>
    <scope>NUCLEOTIDE SEQUENCE [LARGE SCALE GENOMIC DNA]</scope>
    <source>
        <strain evidence="2 3">JCM 19585</strain>
    </source>
</reference>
<dbReference type="InterPro" id="IPR055944">
    <property type="entry name" value="DUF7522"/>
</dbReference>
<proteinExistence type="predicted"/>
<keyword evidence="3" id="KW-1185">Reference proteome</keyword>
<dbReference type="RefSeq" id="WP_188884322.1">
    <property type="nucleotide sequence ID" value="NZ_BMPF01000006.1"/>
</dbReference>
<dbReference type="Pfam" id="PF24366">
    <property type="entry name" value="DUF7522"/>
    <property type="match status" value="1"/>
</dbReference>
<accession>A0A830EXZ8</accession>
<dbReference type="EMBL" id="BMPF01000006">
    <property type="protein sequence ID" value="GGL43052.1"/>
    <property type="molecule type" value="Genomic_DNA"/>
</dbReference>
<protein>
    <submittedName>
        <fullName evidence="2">Uncharacterized protein</fullName>
    </submittedName>
</protein>
<evidence type="ECO:0000256" key="1">
    <source>
        <dbReference type="SAM" id="MobiDB-lite"/>
    </source>
</evidence>
<feature type="region of interest" description="Disordered" evidence="1">
    <location>
        <begin position="43"/>
        <end position="67"/>
    </location>
</feature>
<organism evidence="2 3">
    <name type="scientific">Halarchaeum grantii</name>
    <dbReference type="NCBI Taxonomy" id="1193105"/>
    <lineage>
        <taxon>Archaea</taxon>
        <taxon>Methanobacteriati</taxon>
        <taxon>Methanobacteriota</taxon>
        <taxon>Stenosarchaea group</taxon>
        <taxon>Halobacteria</taxon>
        <taxon>Halobacteriales</taxon>
        <taxon>Halobacteriaceae</taxon>
    </lineage>
</organism>
<dbReference type="OrthoDB" id="199238at2157"/>
<dbReference type="AlphaFoldDB" id="A0A830EXZ8"/>
<gene>
    <name evidence="2" type="ORF">GCM10009037_28150</name>
</gene>
<evidence type="ECO:0000313" key="2">
    <source>
        <dbReference type="EMBL" id="GGL43052.1"/>
    </source>
</evidence>
<comment type="caution">
    <text evidence="2">The sequence shown here is derived from an EMBL/GenBank/DDBJ whole genome shotgun (WGS) entry which is preliminary data.</text>
</comment>
<sequence length="123" mass="14384">MVERRHQRLVRFVAERTRQNFRTAVRFTADDWAVIYRRDDLPNDRSRRRSADIVQRTREREPLREPDSPFGDFESCVELYEHGVFVVIKESATAGVVLSLEREAAQSLAGFVVECERVLDRSS</sequence>
<dbReference type="Proteomes" id="UP000628840">
    <property type="component" value="Unassembled WGS sequence"/>
</dbReference>
<evidence type="ECO:0000313" key="3">
    <source>
        <dbReference type="Proteomes" id="UP000628840"/>
    </source>
</evidence>
<name>A0A830EXZ8_9EURY</name>